<reference evidence="1 2" key="1">
    <citation type="submission" date="2019-07" db="EMBL/GenBank/DDBJ databases">
        <title>Tepidimonas fonticaldi AT-A2 draft genome.</title>
        <authorList>
            <person name="Da Costa M.S."/>
            <person name="Froufe H.J.C."/>
            <person name="Egas C."/>
            <person name="Albuquerque L."/>
        </authorList>
    </citation>
    <scope>NUCLEOTIDE SEQUENCE [LARGE SCALE GENOMIC DNA]</scope>
    <source>
        <strain evidence="1 2">AT-A2</strain>
    </source>
</reference>
<dbReference type="Proteomes" id="UP000316388">
    <property type="component" value="Unassembled WGS sequence"/>
</dbReference>
<dbReference type="AlphaFoldDB" id="A0A554XHL7"/>
<dbReference type="RefSeq" id="WP_143969566.1">
    <property type="nucleotide sequence ID" value="NZ_VJOO01000027.1"/>
</dbReference>
<comment type="caution">
    <text evidence="1">The sequence shown here is derived from an EMBL/GenBank/DDBJ whole genome shotgun (WGS) entry which is preliminary data.</text>
</comment>
<accession>A0A554XHL7</accession>
<proteinExistence type="predicted"/>
<organism evidence="1 2">
    <name type="scientific">Tepidimonas fonticaldi</name>
    <dbReference type="NCBI Taxonomy" id="1101373"/>
    <lineage>
        <taxon>Bacteria</taxon>
        <taxon>Pseudomonadati</taxon>
        <taxon>Pseudomonadota</taxon>
        <taxon>Betaproteobacteria</taxon>
        <taxon>Burkholderiales</taxon>
        <taxon>Tepidimonas</taxon>
    </lineage>
</organism>
<evidence type="ECO:0000313" key="1">
    <source>
        <dbReference type="EMBL" id="TSE35324.1"/>
    </source>
</evidence>
<name>A0A554XHL7_9BURK</name>
<gene>
    <name evidence="1" type="ORF">Tfont_02298</name>
</gene>
<sequence length="132" mass="15285">MNEWSFVIGALIGSVAWLYQKAWERRSQRAAVYEKIVRLLPSVTLAGLDHKKLDQMLEEGRVLWLHAPDDVVLAFQVWMATIQNGDAVNEPRLKDEFLAKMRHDLTFRAAVVPRFWKTRMGVGDFPILHARK</sequence>
<protein>
    <submittedName>
        <fullName evidence="1">Uncharacterized protein</fullName>
    </submittedName>
</protein>
<evidence type="ECO:0000313" key="2">
    <source>
        <dbReference type="Proteomes" id="UP000316388"/>
    </source>
</evidence>
<dbReference type="EMBL" id="VJOO01000027">
    <property type="protein sequence ID" value="TSE35324.1"/>
    <property type="molecule type" value="Genomic_DNA"/>
</dbReference>